<sequence length="50" mass="5810">RTWVFPLNLGLLILHEQHFNLQLGSARQKPQTIFMDNNKLGEGGVWYSIQ</sequence>
<dbReference type="Proteomes" id="UP000824469">
    <property type="component" value="Unassembled WGS sequence"/>
</dbReference>
<dbReference type="AlphaFoldDB" id="A0AA38CMB7"/>
<protein>
    <submittedName>
        <fullName evidence="1">Uncharacterized protein</fullName>
    </submittedName>
</protein>
<evidence type="ECO:0000313" key="2">
    <source>
        <dbReference type="Proteomes" id="UP000824469"/>
    </source>
</evidence>
<reference evidence="1 2" key="1">
    <citation type="journal article" date="2021" name="Nat. Plants">
        <title>The Taxus genome provides insights into paclitaxel biosynthesis.</title>
        <authorList>
            <person name="Xiong X."/>
            <person name="Gou J."/>
            <person name="Liao Q."/>
            <person name="Li Y."/>
            <person name="Zhou Q."/>
            <person name="Bi G."/>
            <person name="Li C."/>
            <person name="Du R."/>
            <person name="Wang X."/>
            <person name="Sun T."/>
            <person name="Guo L."/>
            <person name="Liang H."/>
            <person name="Lu P."/>
            <person name="Wu Y."/>
            <person name="Zhang Z."/>
            <person name="Ro D.K."/>
            <person name="Shang Y."/>
            <person name="Huang S."/>
            <person name="Yan J."/>
        </authorList>
    </citation>
    <scope>NUCLEOTIDE SEQUENCE [LARGE SCALE GENOMIC DNA]</scope>
    <source>
        <strain evidence="1">Ta-2019</strain>
    </source>
</reference>
<keyword evidence="2" id="KW-1185">Reference proteome</keyword>
<organism evidence="1 2">
    <name type="scientific">Taxus chinensis</name>
    <name type="common">Chinese yew</name>
    <name type="synonym">Taxus wallichiana var. chinensis</name>
    <dbReference type="NCBI Taxonomy" id="29808"/>
    <lineage>
        <taxon>Eukaryota</taxon>
        <taxon>Viridiplantae</taxon>
        <taxon>Streptophyta</taxon>
        <taxon>Embryophyta</taxon>
        <taxon>Tracheophyta</taxon>
        <taxon>Spermatophyta</taxon>
        <taxon>Pinopsida</taxon>
        <taxon>Pinidae</taxon>
        <taxon>Conifers II</taxon>
        <taxon>Cupressales</taxon>
        <taxon>Taxaceae</taxon>
        <taxon>Taxus</taxon>
    </lineage>
</organism>
<dbReference type="EMBL" id="JAHRHJ020000009">
    <property type="protein sequence ID" value="KAH9302281.1"/>
    <property type="molecule type" value="Genomic_DNA"/>
</dbReference>
<proteinExistence type="predicted"/>
<evidence type="ECO:0000313" key="1">
    <source>
        <dbReference type="EMBL" id="KAH9302281.1"/>
    </source>
</evidence>
<gene>
    <name evidence="1" type="ORF">KI387_013864</name>
</gene>
<feature type="non-terminal residue" evidence="1">
    <location>
        <position position="50"/>
    </location>
</feature>
<name>A0AA38CMB7_TAXCH</name>
<feature type="non-terminal residue" evidence="1">
    <location>
        <position position="1"/>
    </location>
</feature>
<comment type="caution">
    <text evidence="1">The sequence shown here is derived from an EMBL/GenBank/DDBJ whole genome shotgun (WGS) entry which is preliminary data.</text>
</comment>
<accession>A0AA38CMB7</accession>